<dbReference type="RefSeq" id="WP_326319289.1">
    <property type="nucleotide sequence ID" value="NZ_JAYLAA010000001.1"/>
</dbReference>
<proteinExistence type="predicted"/>
<accession>A0ABU6HME7</accession>
<gene>
    <name evidence="1" type="ORF">SOP96_00520</name>
</gene>
<comment type="caution">
    <text evidence="1">The sequence shown here is derived from an EMBL/GenBank/DDBJ whole genome shotgun (WGS) entry which is preliminary data.</text>
</comment>
<reference evidence="1 2" key="1">
    <citation type="submission" date="2024-01" db="EMBL/GenBank/DDBJ databases">
        <title>Chryseobacterium sp. T9W2-O.</title>
        <authorList>
            <person name="Maltman C."/>
        </authorList>
    </citation>
    <scope>NUCLEOTIDE SEQUENCE [LARGE SCALE GENOMIC DNA]</scope>
    <source>
        <strain evidence="1 2">T9W2-O</strain>
    </source>
</reference>
<dbReference type="PROSITE" id="PS51257">
    <property type="entry name" value="PROKAR_LIPOPROTEIN"/>
    <property type="match status" value="1"/>
</dbReference>
<name>A0ABU6HME7_9FLAO</name>
<dbReference type="EMBL" id="JAYLAA010000001">
    <property type="protein sequence ID" value="MEC3874194.1"/>
    <property type="molecule type" value="Genomic_DNA"/>
</dbReference>
<protein>
    <recommendedName>
        <fullName evidence="3">Lipoprotein</fullName>
    </recommendedName>
</protein>
<keyword evidence="2" id="KW-1185">Reference proteome</keyword>
<evidence type="ECO:0008006" key="3">
    <source>
        <dbReference type="Google" id="ProtNLM"/>
    </source>
</evidence>
<evidence type="ECO:0000313" key="2">
    <source>
        <dbReference type="Proteomes" id="UP001348397"/>
    </source>
</evidence>
<organism evidence="1 2">
    <name type="scientific">Chryseobacterium salviniae</name>
    <dbReference type="NCBI Taxonomy" id="3101750"/>
    <lineage>
        <taxon>Bacteria</taxon>
        <taxon>Pseudomonadati</taxon>
        <taxon>Bacteroidota</taxon>
        <taxon>Flavobacteriia</taxon>
        <taxon>Flavobacteriales</taxon>
        <taxon>Weeksellaceae</taxon>
        <taxon>Chryseobacterium group</taxon>
        <taxon>Chryseobacterium</taxon>
    </lineage>
</organism>
<dbReference type="Proteomes" id="UP001348397">
    <property type="component" value="Unassembled WGS sequence"/>
</dbReference>
<evidence type="ECO:0000313" key="1">
    <source>
        <dbReference type="EMBL" id="MEC3874194.1"/>
    </source>
</evidence>
<sequence>MRKIIILIFTIIFFLLSCKGEAQKNDLNKSDNTHNKNINFDSVLKSGDYTWNESYFMTADYGVIYNEKTNPFGNLTIYLIPKNKLKIKNEQIEQENNRVNGLSIDEYKKKFRIIIFLIDKKDLNYAKSGDPFYYQKPAYEEKIYSYDENVKQWIFIDSIKILNEGENEKEQAWREKYISDQIQSDTNPKNSNAFTTRNLNSKKIIDSIAGSNYFLVEEQECDLNNDTFRDKIIVLGNNHDIDPQNPETRIAPILILLNEQNKKYKILTNENIYPNNFGDAFRRLVVKNQFFTIELSNEVSDKYISSKFITFKYDQKNIILHKYAEIINWSVNKTDKINYSTKDFGTITFLDYDSNIISEKVNSK</sequence>